<organism evidence="3 4">
    <name type="scientific">Chryseobacterium paridis</name>
    <dbReference type="NCBI Taxonomy" id="2800328"/>
    <lineage>
        <taxon>Bacteria</taxon>
        <taxon>Pseudomonadati</taxon>
        <taxon>Bacteroidota</taxon>
        <taxon>Flavobacteriia</taxon>
        <taxon>Flavobacteriales</taxon>
        <taxon>Weeksellaceae</taxon>
        <taxon>Chryseobacterium group</taxon>
        <taxon>Chryseobacterium</taxon>
    </lineage>
</organism>
<name>A0ABS1FUR3_9FLAO</name>
<dbReference type="EMBL" id="JAENHK010000010">
    <property type="protein sequence ID" value="MBK1896150.1"/>
    <property type="molecule type" value="Genomic_DNA"/>
</dbReference>
<gene>
    <name evidence="3" type="ORF">JHL15_10335</name>
</gene>
<dbReference type="InterPro" id="IPR023393">
    <property type="entry name" value="START-like_dom_sf"/>
</dbReference>
<dbReference type="CDD" id="cd08897">
    <property type="entry name" value="SRPBCC_CalC_Aha1-like_4"/>
    <property type="match status" value="1"/>
</dbReference>
<reference evidence="4" key="1">
    <citation type="submission" date="2021-01" db="EMBL/GenBank/DDBJ databases">
        <title>Genome public.</title>
        <authorList>
            <person name="Liu C."/>
            <person name="Sun Q."/>
        </authorList>
    </citation>
    <scope>NUCLEOTIDE SEQUENCE [LARGE SCALE GENOMIC DNA]</scope>
    <source>
        <strain evidence="4">YIM B02567</strain>
    </source>
</reference>
<dbReference type="InterPro" id="IPR013538">
    <property type="entry name" value="ASHA1/2-like_C"/>
</dbReference>
<dbReference type="RefSeq" id="WP_200245565.1">
    <property type="nucleotide sequence ID" value="NZ_JAENHK010000010.1"/>
</dbReference>
<comment type="caution">
    <text evidence="3">The sequence shown here is derived from an EMBL/GenBank/DDBJ whole genome shotgun (WGS) entry which is preliminary data.</text>
</comment>
<evidence type="ECO:0000256" key="1">
    <source>
        <dbReference type="ARBA" id="ARBA00006817"/>
    </source>
</evidence>
<comment type="similarity">
    <text evidence="1">Belongs to the AHA1 family.</text>
</comment>
<dbReference type="Pfam" id="PF08327">
    <property type="entry name" value="AHSA1"/>
    <property type="match status" value="1"/>
</dbReference>
<dbReference type="SUPFAM" id="SSF55961">
    <property type="entry name" value="Bet v1-like"/>
    <property type="match status" value="1"/>
</dbReference>
<evidence type="ECO:0000259" key="2">
    <source>
        <dbReference type="Pfam" id="PF08327"/>
    </source>
</evidence>
<protein>
    <submittedName>
        <fullName evidence="3">SRPBCC family protein</fullName>
    </submittedName>
</protein>
<keyword evidence="4" id="KW-1185">Reference proteome</keyword>
<dbReference type="Proteomes" id="UP000628669">
    <property type="component" value="Unassembled WGS sequence"/>
</dbReference>
<evidence type="ECO:0000313" key="3">
    <source>
        <dbReference type="EMBL" id="MBK1896150.1"/>
    </source>
</evidence>
<feature type="domain" description="Activator of Hsp90 ATPase homologue 1/2-like C-terminal" evidence="2">
    <location>
        <begin position="14"/>
        <end position="137"/>
    </location>
</feature>
<accession>A0ABS1FUR3</accession>
<sequence>MKKQEKIKVQAEINAPVEKVWKMWNSPEDIMNWNSADPSWHCPSSNNDLRVGGTFTNRMEARDGSFGFDFSGIYDKVEQNKEIAYTMADGRTASTIFNMQDEKTLITTSFDPETQNDPEFQKQGWQAILNNFVKYAESPNN</sequence>
<dbReference type="Gene3D" id="3.30.530.20">
    <property type="match status" value="1"/>
</dbReference>
<evidence type="ECO:0000313" key="4">
    <source>
        <dbReference type="Proteomes" id="UP000628669"/>
    </source>
</evidence>
<proteinExistence type="inferred from homology"/>